<dbReference type="GO" id="GO:0043139">
    <property type="term" value="F:5'-3' DNA helicase activity"/>
    <property type="evidence" value="ECO:0007669"/>
    <property type="project" value="UniProtKB-EC"/>
</dbReference>
<dbReference type="Pfam" id="PF14214">
    <property type="entry name" value="Helitron_like_N"/>
    <property type="match status" value="1"/>
</dbReference>
<keyword evidence="1" id="KW-0547">Nucleotide-binding</keyword>
<dbReference type="InterPro" id="IPR051055">
    <property type="entry name" value="PIF1_helicase"/>
</dbReference>
<dbReference type="EMBL" id="KI669562">
    <property type="protein sequence ID" value="ETN22856.1"/>
    <property type="molecule type" value="Genomic_DNA"/>
</dbReference>
<dbReference type="GO" id="GO:0006281">
    <property type="term" value="P:DNA repair"/>
    <property type="evidence" value="ECO:0007669"/>
    <property type="project" value="UniProtKB-KW"/>
</dbReference>
<dbReference type="InterPro" id="IPR046700">
    <property type="entry name" value="DUF6570"/>
</dbReference>
<dbReference type="OrthoDB" id="192530at2759"/>
<dbReference type="Pfam" id="PF05970">
    <property type="entry name" value="PIF1"/>
    <property type="match status" value="1"/>
</dbReference>
<feature type="domain" description="DUF6570" evidence="4">
    <location>
        <begin position="130"/>
        <end position="255"/>
    </location>
</feature>
<dbReference type="STRING" id="761204.W2RC89"/>
<keyword evidence="1" id="KW-0347">Helicase</keyword>
<protein>
    <recommendedName>
        <fullName evidence="1">ATP-dependent DNA helicase</fullName>
        <ecNumber evidence="1">5.6.2.3</ecNumber>
    </recommendedName>
</protein>
<evidence type="ECO:0000256" key="1">
    <source>
        <dbReference type="RuleBase" id="RU363044"/>
    </source>
</evidence>
<dbReference type="OMA" id="WRRANDD"/>
<dbReference type="Pfam" id="PF20209">
    <property type="entry name" value="DUF6570"/>
    <property type="match status" value="1"/>
</dbReference>
<dbReference type="GO" id="GO:0006310">
    <property type="term" value="P:DNA recombination"/>
    <property type="evidence" value="ECO:0007669"/>
    <property type="project" value="UniProtKB-KW"/>
</dbReference>
<dbReference type="PANTHER" id="PTHR47642:SF6">
    <property type="entry name" value="ATP-DEPENDENT DNA HELICASE"/>
    <property type="match status" value="1"/>
</dbReference>
<keyword evidence="1" id="KW-0067">ATP-binding</keyword>
<evidence type="ECO:0000313" key="6">
    <source>
        <dbReference type="Proteomes" id="UP000018817"/>
    </source>
</evidence>
<feature type="domain" description="DNA helicase Pif1-like DEAD-box helicase" evidence="2">
    <location>
        <begin position="1426"/>
        <end position="1599"/>
    </location>
</feature>
<dbReference type="InterPro" id="IPR027417">
    <property type="entry name" value="P-loop_NTPase"/>
</dbReference>
<feature type="domain" description="Helitron helicase-like" evidence="3">
    <location>
        <begin position="389"/>
        <end position="612"/>
    </location>
</feature>
<proteinExistence type="inferred from homology"/>
<keyword evidence="1" id="KW-0227">DNA damage</keyword>
<evidence type="ECO:0000259" key="2">
    <source>
        <dbReference type="Pfam" id="PF05970"/>
    </source>
</evidence>
<dbReference type="VEuPathDB" id="FungiDB:PPTG_02632"/>
<keyword evidence="1" id="KW-0234">DNA repair</keyword>
<dbReference type="Proteomes" id="UP000018817">
    <property type="component" value="Unassembled WGS sequence"/>
</dbReference>
<dbReference type="InterPro" id="IPR010285">
    <property type="entry name" value="DNA_helicase_pif1-like_DEAD"/>
</dbReference>
<dbReference type="GO" id="GO:0016887">
    <property type="term" value="F:ATP hydrolysis activity"/>
    <property type="evidence" value="ECO:0007669"/>
    <property type="project" value="RHEA"/>
</dbReference>
<dbReference type="RefSeq" id="XP_008892076.1">
    <property type="nucleotide sequence ID" value="XM_008893828.1"/>
</dbReference>
<dbReference type="GO" id="GO:0000723">
    <property type="term" value="P:telomere maintenance"/>
    <property type="evidence" value="ECO:0007669"/>
    <property type="project" value="InterPro"/>
</dbReference>
<dbReference type="EC" id="5.6.2.3" evidence="1"/>
<keyword evidence="1" id="KW-0378">Hydrolase</keyword>
<name>W2RC89_PHYN3</name>
<reference evidence="5 6" key="2">
    <citation type="submission" date="2013-11" db="EMBL/GenBank/DDBJ databases">
        <title>The Genome Sequence of Phytophthora parasitica INRA-310.</title>
        <authorList>
            <consortium name="The Broad Institute Genomics Platform"/>
            <person name="Russ C."/>
            <person name="Tyler B."/>
            <person name="Panabieres F."/>
            <person name="Shan W."/>
            <person name="Tripathy S."/>
            <person name="Grunwald N."/>
            <person name="Machado M."/>
            <person name="Johnson C.S."/>
            <person name="Arredondo F."/>
            <person name="Hong C."/>
            <person name="Coffey M."/>
            <person name="Young S.K."/>
            <person name="Zeng Q."/>
            <person name="Gargeya S."/>
            <person name="Fitzgerald M."/>
            <person name="Abouelleil A."/>
            <person name="Alvarado L."/>
            <person name="Chapman S.B."/>
            <person name="Gainer-Dewar J."/>
            <person name="Goldberg J."/>
            <person name="Griggs A."/>
            <person name="Gujja S."/>
            <person name="Hansen M."/>
            <person name="Howarth C."/>
            <person name="Imamovic A."/>
            <person name="Ireland A."/>
            <person name="Larimer J."/>
            <person name="McCowan C."/>
            <person name="Murphy C."/>
            <person name="Pearson M."/>
            <person name="Poon T.W."/>
            <person name="Priest M."/>
            <person name="Roberts A."/>
            <person name="Saif S."/>
            <person name="Shea T."/>
            <person name="Sykes S."/>
            <person name="Wortman J."/>
            <person name="Nusbaum C."/>
            <person name="Birren B."/>
        </authorList>
    </citation>
    <scope>NUCLEOTIDE SEQUENCE [LARGE SCALE GENOMIC DNA]</scope>
    <source>
        <strain evidence="5 6">INRA-310</strain>
    </source>
</reference>
<dbReference type="GeneID" id="20172857"/>
<dbReference type="Gene3D" id="3.40.50.300">
    <property type="entry name" value="P-loop containing nucleotide triphosphate hydrolases"/>
    <property type="match status" value="1"/>
</dbReference>
<keyword evidence="1" id="KW-0233">DNA recombination</keyword>
<dbReference type="InterPro" id="IPR025476">
    <property type="entry name" value="Helitron_helicase-like"/>
</dbReference>
<reference evidence="6" key="1">
    <citation type="submission" date="2011-12" db="EMBL/GenBank/DDBJ databases">
        <authorList>
            <consortium name="The Broad Institute Genome Sequencing Platform"/>
            <person name="Russ C."/>
            <person name="Tyler B."/>
            <person name="Panabieres F."/>
            <person name="Shan W."/>
            <person name="Tripathy S."/>
            <person name="Grunwald N."/>
            <person name="Machado M."/>
            <person name="Young S.K."/>
            <person name="Zeng Q."/>
            <person name="Gargeya S."/>
            <person name="Fitzgerald M."/>
            <person name="Haas B."/>
            <person name="Abouelleil A."/>
            <person name="Alvarado L."/>
            <person name="Arachchi H.M."/>
            <person name="Berlin A."/>
            <person name="Chapman S.B."/>
            <person name="Gearin G."/>
            <person name="Goldberg J."/>
            <person name="Griggs A."/>
            <person name="Gujja S."/>
            <person name="Hansen M."/>
            <person name="Heiman D."/>
            <person name="Howarth C."/>
            <person name="Larimer J."/>
            <person name="Lui A."/>
            <person name="MacDonald P.J.P."/>
            <person name="McCowen C."/>
            <person name="Montmayeur A."/>
            <person name="Murphy C."/>
            <person name="Neiman D."/>
            <person name="Pearson M."/>
            <person name="Priest M."/>
            <person name="Roberts A."/>
            <person name="Saif S."/>
            <person name="Shea T."/>
            <person name="Sisk P."/>
            <person name="Stolte C."/>
            <person name="Sykes S."/>
            <person name="Wortman J."/>
            <person name="Nusbaum C."/>
            <person name="Birren B."/>
        </authorList>
    </citation>
    <scope>NUCLEOTIDE SEQUENCE [LARGE SCALE GENOMIC DNA]</scope>
    <source>
        <strain evidence="6">INRA-310</strain>
    </source>
</reference>
<comment type="similarity">
    <text evidence="1">Belongs to the helicase family.</text>
</comment>
<dbReference type="GO" id="GO:0005524">
    <property type="term" value="F:ATP binding"/>
    <property type="evidence" value="ECO:0007669"/>
    <property type="project" value="UniProtKB-KW"/>
</dbReference>
<evidence type="ECO:0000313" key="5">
    <source>
        <dbReference type="EMBL" id="ETN22856.1"/>
    </source>
</evidence>
<comment type="catalytic activity">
    <reaction evidence="1">
        <text>ATP + H2O = ADP + phosphate + H(+)</text>
        <dbReference type="Rhea" id="RHEA:13065"/>
        <dbReference type="ChEBI" id="CHEBI:15377"/>
        <dbReference type="ChEBI" id="CHEBI:15378"/>
        <dbReference type="ChEBI" id="CHEBI:30616"/>
        <dbReference type="ChEBI" id="CHEBI:43474"/>
        <dbReference type="ChEBI" id="CHEBI:456216"/>
        <dbReference type="EC" id="5.6.2.3"/>
    </reaction>
</comment>
<dbReference type="PANTHER" id="PTHR47642">
    <property type="entry name" value="ATP-DEPENDENT DNA HELICASE"/>
    <property type="match status" value="1"/>
</dbReference>
<sequence length="1944" mass="216196">MYDVCHSAWADGAIRRLHPVSAATKHDVLQRLRLALGADGLDEAVCAVCDRITLRKSIHLIDIADEDRIHEIRSLLTSSNEDLPVELVAEYDCSTMFLSLHDMLLSKGGIHGAGYLQVCEECNGSLIKMTIPKFSIKNGFYVGTLPTRFVDMTLPERFMTQTVSIVAVTRVMRGGAHRAIRSHCLAFDSTPGPPATLLPIPVANITCYRVVLAGPFTTEQQACVRQMHRVRRQVVDDVLGFYQQHNVFYEHVDIDFSGATNDIIADNFIVEDADANVEATEIDADHGRVGNVSENDVSARETDFVERRVVFISDDREVSAQGASVAAEHPTLTTSQPQFLVRHSSQFAHHDNALFARMFPHLFPYGRGHPGEHRHVPVSVEACIRHYSMLSSRRFAEDELFTLASFDYLSVQKMYTHVALKCRRDTAVFERYSDITEEALMQALTEKEMQRQGRTTHARGHGSSTTDFLRTVELSGSAMWGSDGERAQCRRRAFAYQARFGLPALFVTLTPNVAESFVMAQYCGITSVDTLFDAALSEPPGRSALHSASMRNDVASARLFVRNVDAFIEHVLGIPVNRMKTKPFDGLFGDVKAYFGMVETQGGGTLHAHFLIWLADVPPNTNAFDQTLAVHGDQYFRDIEAFADSIVTTSMPLCIKESSCVFCGHSYADLQELPIPTEAYEDPQKIYREHSRHCGEPMLVKCSGCATALSSQHVIRRLLLDHRPPSWPPPMRPYSFGELAAAVRMETPCRGSAAAAKSAVYRRDLHFFEVQKDTDGDGTNDDTDTYGKFLRGLNRAPSRRERRVDDAFQGDPVGRALVLLPPSVDDERLATRALAFAVSLLVFMLNLHWWSHVGSCFKKSRSALSGRCRYGYPRPRAERTCCSSDGVTLARRAPFEYVNGFNNEMMLAFKSNHDIQVMIGGLNALMRIYYATKYVTKMQEHVDSITAVALAAFQRRRLREARNEDTTAVERTATGRKRVSSLLFAITNRREIAGPLTALYVLRGSCSFMSTPCATLPLRAVLDELVDQSAHVCDLLELREHDSNITFRAASILDDYMFRPSPLNHFNLYEYVAKHFRRKRTQSSSEHVLFLPDHPLFDTHCVGTHVDEVVPNVVGFRMPYVDRDSPHELVVKRSQCALVLFKSFRTVSDLVTDPTNGACWIDAFSQWEPTRSKFTCEVMANMDDYHRAAKQAKECAEACVDGVNGRTDSDAESDDDEIIGTQGDVDAALDRAAESASANPVIDTFDHFFDACNHDCKNDDTTMDENTDESSLPVFPSSRQNGDYSHLLNVVANSTAGTAANLCSHNSVPNFSVDELQRFVKDTSKDEAEPQRSEQYLNERPTEVIELLKNALESGHEWSPLTQPNSGPRMIRSYSSIDEVSRAFTLNQRQHAAFALITTALLRRFLQQEINGLQTNDNGGDYCSGIFENHFHDSQLLMFLGGAGGTGKSRVINAVDAFCESWHRSDTVVKTALTGKAATLIGGRTLASFMMRLKHAIREKHFGPLDLLVIDEISMMKKTEWLRLDKLLRCYKRVPDVPFGGVHIVLVGDFLQMPPVKADPIYLDPAVKRKPTTVDVEGFDLWRKFTTVVVLEESVRFRSDPEWGDGCRLARLGNWTPAFVKLINSRVVAQPNEHHAAAAAAAPAAVARGDDVGAHVVFVTPENATRLAVNNAFVAQTAAMLPTDSFPVRVFANFNGALNGLSNSDIKYVFSLPDNRFGRMAPYLDLILGMPVQVTQNVATAKGVANGTLGTLESVHFPPDTLFRLVRDGGTNTIVQLPSRSPDYAVLRLPQRPHAVAIRPGLDPDLFPVFFATEAFQKATITLPKAPDGCPRAITVKPQQLPFVCAVGSTVYKVQGETLQSMVVMNWRSKQRVVNKPQQTYLLVSRVTSRNALVALAPFTDELAAWSKPPTTAINEEVRLNHLSDATLATFQSSLVAKNSHYNR</sequence>
<organism evidence="5 6">
    <name type="scientific">Phytophthora nicotianae (strain INRA-310)</name>
    <name type="common">Phytophthora parasitica</name>
    <dbReference type="NCBI Taxonomy" id="761204"/>
    <lineage>
        <taxon>Eukaryota</taxon>
        <taxon>Sar</taxon>
        <taxon>Stramenopiles</taxon>
        <taxon>Oomycota</taxon>
        <taxon>Peronosporomycetes</taxon>
        <taxon>Peronosporales</taxon>
        <taxon>Peronosporaceae</taxon>
        <taxon>Phytophthora</taxon>
    </lineage>
</organism>
<evidence type="ECO:0000259" key="3">
    <source>
        <dbReference type="Pfam" id="PF14214"/>
    </source>
</evidence>
<accession>W2RC89</accession>
<dbReference type="SUPFAM" id="SSF52540">
    <property type="entry name" value="P-loop containing nucleoside triphosphate hydrolases"/>
    <property type="match status" value="2"/>
</dbReference>
<gene>
    <name evidence="5" type="ORF">PPTG_02632</name>
</gene>
<evidence type="ECO:0000259" key="4">
    <source>
        <dbReference type="Pfam" id="PF20209"/>
    </source>
</evidence>
<comment type="cofactor">
    <cofactor evidence="1">
        <name>Mg(2+)</name>
        <dbReference type="ChEBI" id="CHEBI:18420"/>
    </cofactor>
</comment>